<accession>A0A7K0KCK5</accession>
<evidence type="ECO:0000256" key="1">
    <source>
        <dbReference type="SAM" id="Phobius"/>
    </source>
</evidence>
<reference evidence="2 3" key="1">
    <citation type="submission" date="2019-08" db="EMBL/GenBank/DDBJ databases">
        <title>In-depth cultivation of the pig gut microbiome towards novel bacterial diversity and tailored functional studies.</title>
        <authorList>
            <person name="Wylensek D."/>
            <person name="Hitch T.C.A."/>
            <person name="Clavel T."/>
        </authorList>
    </citation>
    <scope>NUCLEOTIDE SEQUENCE [LARGE SCALE GENOMIC DNA]</scope>
    <source>
        <strain evidence="2 3">LKV-178-WT-2A</strain>
    </source>
</reference>
<feature type="transmembrane region" description="Helical" evidence="1">
    <location>
        <begin position="53"/>
        <end position="71"/>
    </location>
</feature>
<dbReference type="AlphaFoldDB" id="A0A7K0KCK5"/>
<dbReference type="RefSeq" id="WP_154533217.1">
    <property type="nucleotide sequence ID" value="NZ_VUNG01000004.1"/>
</dbReference>
<keyword evidence="1" id="KW-0472">Membrane</keyword>
<feature type="transmembrane region" description="Helical" evidence="1">
    <location>
        <begin position="27"/>
        <end position="47"/>
    </location>
</feature>
<evidence type="ECO:0000313" key="3">
    <source>
        <dbReference type="Proteomes" id="UP000438914"/>
    </source>
</evidence>
<comment type="caution">
    <text evidence="2">The sequence shown here is derived from an EMBL/GenBank/DDBJ whole genome shotgun (WGS) entry which is preliminary data.</text>
</comment>
<name>A0A7K0KCK5_9BACT</name>
<sequence>MDINFNGIPVFKGLQKPLEFMGIRGRFLTYAAGAIGLSFLGFLLSSILFGKLVGFIVMVCLAAVGIISIYVKQRSGLHSKKRHHGIYFFYKMYDR</sequence>
<protein>
    <submittedName>
        <fullName evidence="2">DUF4133 domain-containing protein</fullName>
    </submittedName>
</protein>
<keyword evidence="1" id="KW-1133">Transmembrane helix</keyword>
<evidence type="ECO:0000313" key="2">
    <source>
        <dbReference type="EMBL" id="MST83634.1"/>
    </source>
</evidence>
<organism evidence="2 3">
    <name type="scientific">Hallella mizrahii</name>
    <dbReference type="NCBI Taxonomy" id="2606637"/>
    <lineage>
        <taxon>Bacteria</taxon>
        <taxon>Pseudomonadati</taxon>
        <taxon>Bacteroidota</taxon>
        <taxon>Bacteroidia</taxon>
        <taxon>Bacteroidales</taxon>
        <taxon>Prevotellaceae</taxon>
        <taxon>Hallella</taxon>
    </lineage>
</organism>
<keyword evidence="3" id="KW-1185">Reference proteome</keyword>
<keyword evidence="1" id="KW-0812">Transmembrane</keyword>
<gene>
    <name evidence="2" type="ORF">FYJ73_02895</name>
</gene>
<dbReference type="EMBL" id="VUNG01000004">
    <property type="protein sequence ID" value="MST83634.1"/>
    <property type="molecule type" value="Genomic_DNA"/>
</dbReference>
<proteinExistence type="predicted"/>
<dbReference type="Proteomes" id="UP000438914">
    <property type="component" value="Unassembled WGS sequence"/>
</dbReference>